<accession>A0A4Q2D4K1</accession>
<dbReference type="Proteomes" id="UP000290288">
    <property type="component" value="Unassembled WGS sequence"/>
</dbReference>
<feature type="chain" id="PRO_5020200221" evidence="1">
    <location>
        <begin position="25"/>
        <end position="151"/>
    </location>
</feature>
<evidence type="ECO:0000313" key="2">
    <source>
        <dbReference type="EMBL" id="RXW14280.1"/>
    </source>
</evidence>
<organism evidence="2 3">
    <name type="scientific">Candolleomyces aberdarensis</name>
    <dbReference type="NCBI Taxonomy" id="2316362"/>
    <lineage>
        <taxon>Eukaryota</taxon>
        <taxon>Fungi</taxon>
        <taxon>Dikarya</taxon>
        <taxon>Basidiomycota</taxon>
        <taxon>Agaricomycotina</taxon>
        <taxon>Agaricomycetes</taxon>
        <taxon>Agaricomycetidae</taxon>
        <taxon>Agaricales</taxon>
        <taxon>Agaricineae</taxon>
        <taxon>Psathyrellaceae</taxon>
        <taxon>Candolleomyces</taxon>
    </lineage>
</organism>
<protein>
    <submittedName>
        <fullName evidence="2">Uncharacterized protein</fullName>
    </submittedName>
</protein>
<evidence type="ECO:0000256" key="1">
    <source>
        <dbReference type="SAM" id="SignalP"/>
    </source>
</evidence>
<sequence>MQFTLKATIAQIATVALFVTSAVASPTPVAANVVANAELDHWLATTDAKLTFINDVGTTNPLVDRATLNTRVVYCSRRTNNVCGGDCTVYNGNSRCLDAPGTNCLFATTNVGFCDRGGCGGSCNQYSSCGTRLDGGFCYTPGTRSINVPFT</sequence>
<keyword evidence="1" id="KW-0732">Signal</keyword>
<feature type="signal peptide" evidence="1">
    <location>
        <begin position="1"/>
        <end position="24"/>
    </location>
</feature>
<dbReference type="AlphaFoldDB" id="A0A4Q2D4K1"/>
<name>A0A4Q2D4K1_9AGAR</name>
<reference evidence="2 3" key="1">
    <citation type="submission" date="2019-01" db="EMBL/GenBank/DDBJ databases">
        <title>Draft genome sequence of Psathyrella aberdarensis IHI B618.</title>
        <authorList>
            <person name="Buettner E."/>
            <person name="Kellner H."/>
        </authorList>
    </citation>
    <scope>NUCLEOTIDE SEQUENCE [LARGE SCALE GENOMIC DNA]</scope>
    <source>
        <strain evidence="2 3">IHI B618</strain>
    </source>
</reference>
<evidence type="ECO:0000313" key="3">
    <source>
        <dbReference type="Proteomes" id="UP000290288"/>
    </source>
</evidence>
<keyword evidence="3" id="KW-1185">Reference proteome</keyword>
<proteinExistence type="predicted"/>
<dbReference type="EMBL" id="SDEE01000729">
    <property type="protein sequence ID" value="RXW14280.1"/>
    <property type="molecule type" value="Genomic_DNA"/>
</dbReference>
<gene>
    <name evidence="2" type="ORF">EST38_g11576</name>
</gene>
<dbReference type="OrthoDB" id="2985022at2759"/>
<comment type="caution">
    <text evidence="2">The sequence shown here is derived from an EMBL/GenBank/DDBJ whole genome shotgun (WGS) entry which is preliminary data.</text>
</comment>